<dbReference type="InterPro" id="IPR036424">
    <property type="entry name" value="UPP_synth-like_sf"/>
</dbReference>
<dbReference type="CDD" id="cd00475">
    <property type="entry name" value="Cis_IPPS"/>
    <property type="match status" value="1"/>
</dbReference>
<dbReference type="GO" id="GO:0005783">
    <property type="term" value="C:endoplasmic reticulum"/>
    <property type="evidence" value="ECO:0007669"/>
    <property type="project" value="TreeGrafter"/>
</dbReference>
<dbReference type="EMBL" id="JAGGNH010000006">
    <property type="protein sequence ID" value="KAJ0969092.1"/>
    <property type="molecule type" value="Genomic_DNA"/>
</dbReference>
<dbReference type="NCBIfam" id="TIGR00055">
    <property type="entry name" value="uppS"/>
    <property type="match status" value="1"/>
</dbReference>
<sequence>MDKKLSDLLPTKLTETIHGFLRRFIFKVLSFGPMPRHIAFILDGNRRYGKKWNLSEGEGHERGFCNFMTILLYCHEMSLQCVTVYAFSIDNFRRKPSEVQLLMRLIKGKIESLVEDTSMADKLGIKIVFIGRLEMLDESLREAAKKLMKATEKNKQLVLLVSLAYTSTDEIVHGVERSCMEIKEREEDEDEDDDEDGVIKLVDLERSMYFAGQPEPDVLVRTSGETRHLVWAVLKYQRRHSYLEGLKKKLV</sequence>
<protein>
    <recommendedName>
        <fullName evidence="3">Alkyl transferase</fullName>
        <ecNumber evidence="3">2.5.1.-</ecNumber>
    </recommendedName>
</protein>
<evidence type="ECO:0000256" key="4">
    <source>
        <dbReference type="SAM" id="Coils"/>
    </source>
</evidence>
<evidence type="ECO:0000256" key="1">
    <source>
        <dbReference type="ARBA" id="ARBA00005432"/>
    </source>
</evidence>
<accession>A0A9D5HAD5</accession>
<dbReference type="Proteomes" id="UP001085076">
    <property type="component" value="Miscellaneous, Linkage group lg06"/>
</dbReference>
<dbReference type="Pfam" id="PF01255">
    <property type="entry name" value="Prenyltransf"/>
    <property type="match status" value="1"/>
</dbReference>
<proteinExistence type="inferred from homology"/>
<dbReference type="GO" id="GO:0045547">
    <property type="term" value="F:ditrans,polycis-polyprenyl diphosphate synthase [(2E,6E)-farnesyl diphosphate specific] activity"/>
    <property type="evidence" value="ECO:0007669"/>
    <property type="project" value="TreeGrafter"/>
</dbReference>
<dbReference type="OrthoDB" id="4173905at2759"/>
<feature type="coiled-coil region" evidence="4">
    <location>
        <begin position="133"/>
        <end position="160"/>
    </location>
</feature>
<dbReference type="AlphaFoldDB" id="A0A9D5HAD5"/>
<organism evidence="5 6">
    <name type="scientific">Dioscorea zingiberensis</name>
    <dbReference type="NCBI Taxonomy" id="325984"/>
    <lineage>
        <taxon>Eukaryota</taxon>
        <taxon>Viridiplantae</taxon>
        <taxon>Streptophyta</taxon>
        <taxon>Embryophyta</taxon>
        <taxon>Tracheophyta</taxon>
        <taxon>Spermatophyta</taxon>
        <taxon>Magnoliopsida</taxon>
        <taxon>Liliopsida</taxon>
        <taxon>Dioscoreales</taxon>
        <taxon>Dioscoreaceae</taxon>
        <taxon>Dioscorea</taxon>
    </lineage>
</organism>
<comment type="caution">
    <text evidence="5">The sequence shown here is derived from an EMBL/GenBank/DDBJ whole genome shotgun (WGS) entry which is preliminary data.</text>
</comment>
<dbReference type="GO" id="GO:0016094">
    <property type="term" value="P:polyprenol biosynthetic process"/>
    <property type="evidence" value="ECO:0007669"/>
    <property type="project" value="TreeGrafter"/>
</dbReference>
<reference evidence="5" key="1">
    <citation type="submission" date="2021-03" db="EMBL/GenBank/DDBJ databases">
        <authorList>
            <person name="Li Z."/>
            <person name="Yang C."/>
        </authorList>
    </citation>
    <scope>NUCLEOTIDE SEQUENCE</scope>
    <source>
        <strain evidence="5">Dzin_1.0</strain>
        <tissue evidence="5">Leaf</tissue>
    </source>
</reference>
<evidence type="ECO:0000256" key="3">
    <source>
        <dbReference type="RuleBase" id="RU363018"/>
    </source>
</evidence>
<name>A0A9D5HAD5_9LILI</name>
<keyword evidence="6" id="KW-1185">Reference proteome</keyword>
<dbReference type="PANTHER" id="PTHR10291:SF43">
    <property type="entry name" value="DEHYDRODOLICHYL DIPHOSPHATE SYNTHASE COMPLEX SUBUNIT DHDDS"/>
    <property type="match status" value="1"/>
</dbReference>
<dbReference type="EC" id="2.5.1.-" evidence="3"/>
<dbReference type="InterPro" id="IPR001441">
    <property type="entry name" value="UPP_synth-like"/>
</dbReference>
<dbReference type="SUPFAM" id="SSF64005">
    <property type="entry name" value="Undecaprenyl diphosphate synthase"/>
    <property type="match status" value="1"/>
</dbReference>
<keyword evidence="4" id="KW-0175">Coiled coil</keyword>
<evidence type="ECO:0000313" key="5">
    <source>
        <dbReference type="EMBL" id="KAJ0969092.1"/>
    </source>
</evidence>
<evidence type="ECO:0000313" key="6">
    <source>
        <dbReference type="Proteomes" id="UP001085076"/>
    </source>
</evidence>
<gene>
    <name evidence="5" type="ORF">J5N97_021969</name>
</gene>
<reference evidence="5" key="2">
    <citation type="journal article" date="2022" name="Hortic Res">
        <title>The genome of Dioscorea zingiberensis sheds light on the biosynthesis, origin and evolution of the medicinally important diosgenin saponins.</title>
        <authorList>
            <person name="Li Y."/>
            <person name="Tan C."/>
            <person name="Li Z."/>
            <person name="Guo J."/>
            <person name="Li S."/>
            <person name="Chen X."/>
            <person name="Wang C."/>
            <person name="Dai X."/>
            <person name="Yang H."/>
            <person name="Song W."/>
            <person name="Hou L."/>
            <person name="Xu J."/>
            <person name="Tong Z."/>
            <person name="Xu A."/>
            <person name="Yuan X."/>
            <person name="Wang W."/>
            <person name="Yang Q."/>
            <person name="Chen L."/>
            <person name="Sun Z."/>
            <person name="Wang K."/>
            <person name="Pan B."/>
            <person name="Chen J."/>
            <person name="Bao Y."/>
            <person name="Liu F."/>
            <person name="Qi X."/>
            <person name="Gang D.R."/>
            <person name="Wen J."/>
            <person name="Li J."/>
        </authorList>
    </citation>
    <scope>NUCLEOTIDE SEQUENCE</scope>
    <source>
        <strain evidence="5">Dzin_1.0</strain>
    </source>
</reference>
<comment type="similarity">
    <text evidence="1 3">Belongs to the UPP synthase family.</text>
</comment>
<dbReference type="PANTHER" id="PTHR10291">
    <property type="entry name" value="DEHYDRODOLICHYL DIPHOSPHATE SYNTHASE FAMILY MEMBER"/>
    <property type="match status" value="1"/>
</dbReference>
<evidence type="ECO:0000256" key="2">
    <source>
        <dbReference type="ARBA" id="ARBA00022679"/>
    </source>
</evidence>
<dbReference type="Gene3D" id="3.40.1180.10">
    <property type="entry name" value="Decaprenyl diphosphate synthase-like"/>
    <property type="match status" value="1"/>
</dbReference>
<keyword evidence="2 3" id="KW-0808">Transferase</keyword>